<dbReference type="Gene3D" id="3.40.50.300">
    <property type="entry name" value="P-loop containing nucleotide triphosphate hydrolases"/>
    <property type="match status" value="1"/>
</dbReference>
<dbReference type="Gene3D" id="3.40.50.620">
    <property type="entry name" value="HUPs"/>
    <property type="match status" value="1"/>
</dbReference>
<dbReference type="InterPro" id="IPR014729">
    <property type="entry name" value="Rossmann-like_a/b/a_fold"/>
</dbReference>
<dbReference type="GO" id="GO:0005737">
    <property type="term" value="C:cytoplasm"/>
    <property type="evidence" value="ECO:0007669"/>
    <property type="project" value="UniProtKB-ARBA"/>
</dbReference>
<sequence>MPGKNTDNGTEKDGFLHLIQRRKKGRLKVYIGMIAGVGKTYRMLQEAHQLLEAGVDVRIGFIETHGREETQVLVQDIPVIPLKNVFYKGRELEEMDPDAIILSRPDVVLVDELAHTNIPGSKNEKRWQDVEELLDYGINVITAFNVQHLQSMTDKVENISGIEIRETIPDKILNEADEVVNIDLPAEDLIKRLKEGKIYKGERAERALNNFFQPEKILQLRDLALRKVASQVEKKIERSLPATGRMQLERFMACISTNSESGKHIIRKTARIADYYHAEWFVVYVKTPREDVFKIDLKTQRKLLNNMQLARELGAQVITIREENIPRAVFRKAVELKITNIVMGKPHFSLWRQLRGKNYFDKLLKYLLDTEIDVIIVF</sequence>
<feature type="domain" description="Signal transduction histidine kinase osmosensitive K+ channel sensor N-terminal" evidence="4">
    <location>
        <begin position="23"/>
        <end position="232"/>
    </location>
</feature>
<evidence type="ECO:0000313" key="6">
    <source>
        <dbReference type="Proteomes" id="UP000267469"/>
    </source>
</evidence>
<dbReference type="OrthoDB" id="9806130at2"/>
<dbReference type="FunFam" id="3.40.50.300:FF:000483">
    <property type="entry name" value="Sensor histidine kinase KdpD"/>
    <property type="match status" value="1"/>
</dbReference>
<dbReference type="GO" id="GO:0005886">
    <property type="term" value="C:plasma membrane"/>
    <property type="evidence" value="ECO:0007669"/>
    <property type="project" value="TreeGrafter"/>
</dbReference>
<evidence type="ECO:0000256" key="2">
    <source>
        <dbReference type="ARBA" id="ARBA00022777"/>
    </source>
</evidence>
<dbReference type="Pfam" id="PF02702">
    <property type="entry name" value="KdpD"/>
    <property type="match status" value="1"/>
</dbReference>
<evidence type="ECO:0000313" key="5">
    <source>
        <dbReference type="EMBL" id="RNL94544.1"/>
    </source>
</evidence>
<keyword evidence="3" id="KW-0902">Two-component regulatory system</keyword>
<dbReference type="InterPro" id="IPR027417">
    <property type="entry name" value="P-loop_NTPase"/>
</dbReference>
<dbReference type="InterPro" id="IPR052023">
    <property type="entry name" value="Histidine_kinase_KdpD"/>
</dbReference>
<dbReference type="EMBL" id="RJTM01000005">
    <property type="protein sequence ID" value="RNL94544.1"/>
    <property type="molecule type" value="Genomic_DNA"/>
</dbReference>
<reference evidence="5 6" key="1">
    <citation type="submission" date="2018-10" db="EMBL/GenBank/DDBJ databases">
        <title>Sinomicrobium pectinilyticum sp. nov., a pectinase-producing bacterium isolated from alkaline and saline soil, and emended description of the genus Sinomicrobium.</title>
        <authorList>
            <person name="Cheng B."/>
            <person name="Li C."/>
            <person name="Lai Q."/>
            <person name="Du M."/>
            <person name="Shao Z."/>
            <person name="Xu P."/>
            <person name="Yang C."/>
        </authorList>
    </citation>
    <scope>NUCLEOTIDE SEQUENCE [LARGE SCALE GENOMIC DNA]</scope>
    <source>
        <strain evidence="5 6">5DNS001</strain>
    </source>
</reference>
<gene>
    <name evidence="5" type="ORF">ED312_01550</name>
</gene>
<dbReference type="AlphaFoldDB" id="A0A3N0F369"/>
<keyword evidence="1" id="KW-0808">Transferase</keyword>
<organism evidence="5 6">
    <name type="scientific">Sinomicrobium pectinilyticum</name>
    <dbReference type="NCBI Taxonomy" id="1084421"/>
    <lineage>
        <taxon>Bacteria</taxon>
        <taxon>Pseudomonadati</taxon>
        <taxon>Bacteroidota</taxon>
        <taxon>Flavobacteriia</taxon>
        <taxon>Flavobacteriales</taxon>
        <taxon>Flavobacteriaceae</taxon>
        <taxon>Sinomicrobium</taxon>
    </lineage>
</organism>
<dbReference type="Proteomes" id="UP000267469">
    <property type="component" value="Unassembled WGS sequence"/>
</dbReference>
<dbReference type="PANTHER" id="PTHR45569:SF1">
    <property type="entry name" value="SENSOR PROTEIN KDPD"/>
    <property type="match status" value="1"/>
</dbReference>
<protein>
    <submittedName>
        <fullName evidence="5">Sensor protein KdpD</fullName>
    </submittedName>
</protein>
<keyword evidence="6" id="KW-1185">Reference proteome</keyword>
<name>A0A3N0F369_SINP1</name>
<dbReference type="PANTHER" id="PTHR45569">
    <property type="entry name" value="SENSOR PROTEIN KDPD"/>
    <property type="match status" value="1"/>
</dbReference>
<evidence type="ECO:0000256" key="3">
    <source>
        <dbReference type="ARBA" id="ARBA00023012"/>
    </source>
</evidence>
<dbReference type="InterPro" id="IPR003852">
    <property type="entry name" value="Sig_transdc_His_kinase_KdpD_N"/>
</dbReference>
<comment type="caution">
    <text evidence="5">The sequence shown here is derived from an EMBL/GenBank/DDBJ whole genome shotgun (WGS) entry which is preliminary data.</text>
</comment>
<proteinExistence type="predicted"/>
<dbReference type="SUPFAM" id="SSF52402">
    <property type="entry name" value="Adenine nucleotide alpha hydrolases-like"/>
    <property type="match status" value="1"/>
</dbReference>
<dbReference type="GO" id="GO:0000155">
    <property type="term" value="F:phosphorelay sensor kinase activity"/>
    <property type="evidence" value="ECO:0007669"/>
    <property type="project" value="InterPro"/>
</dbReference>
<evidence type="ECO:0000256" key="1">
    <source>
        <dbReference type="ARBA" id="ARBA00022679"/>
    </source>
</evidence>
<evidence type="ECO:0000259" key="4">
    <source>
        <dbReference type="Pfam" id="PF02702"/>
    </source>
</evidence>
<accession>A0A3N0F369</accession>
<keyword evidence="2" id="KW-0418">Kinase</keyword>